<dbReference type="EMBL" id="BAAACP010000007">
    <property type="protein sequence ID" value="GAA0863806.1"/>
    <property type="molecule type" value="Genomic_DNA"/>
</dbReference>
<name>A0ABN1M3V9_9FIRM</name>
<evidence type="ECO:0000313" key="1">
    <source>
        <dbReference type="EMBL" id="GAA0863806.1"/>
    </source>
</evidence>
<gene>
    <name evidence="1" type="ORF">GCM10008917_14820</name>
</gene>
<sequence>MILLHNLQEMQAQDGLVELLLLIQDNKLINEIDILNIKKLILNKYEFFMFSSSLYY</sequence>
<evidence type="ECO:0000313" key="2">
    <source>
        <dbReference type="Proteomes" id="UP001400965"/>
    </source>
</evidence>
<protein>
    <submittedName>
        <fullName evidence="1">Uncharacterized protein</fullName>
    </submittedName>
</protein>
<accession>A0ABN1M3V9</accession>
<organism evidence="1 2">
    <name type="scientific">Paraclostridium tenue</name>
    <dbReference type="NCBI Taxonomy" id="1737"/>
    <lineage>
        <taxon>Bacteria</taxon>
        <taxon>Bacillati</taxon>
        <taxon>Bacillota</taxon>
        <taxon>Clostridia</taxon>
        <taxon>Peptostreptococcales</taxon>
        <taxon>Peptostreptococcaceae</taxon>
        <taxon>Paraclostridium</taxon>
    </lineage>
</organism>
<dbReference type="Proteomes" id="UP001400965">
    <property type="component" value="Unassembled WGS sequence"/>
</dbReference>
<proteinExistence type="predicted"/>
<keyword evidence="2" id="KW-1185">Reference proteome</keyword>
<reference evidence="1 2" key="1">
    <citation type="journal article" date="2019" name="Int. J. Syst. Evol. Microbiol.">
        <title>The Global Catalogue of Microorganisms (GCM) 10K type strain sequencing project: providing services to taxonomists for standard genome sequencing and annotation.</title>
        <authorList>
            <consortium name="The Broad Institute Genomics Platform"/>
            <consortium name="The Broad Institute Genome Sequencing Center for Infectious Disease"/>
            <person name="Wu L."/>
            <person name="Ma J."/>
        </authorList>
    </citation>
    <scope>NUCLEOTIDE SEQUENCE [LARGE SCALE GENOMIC DNA]</scope>
    <source>
        <strain evidence="1 2">JCM 6486</strain>
    </source>
</reference>
<comment type="caution">
    <text evidence="1">The sequence shown here is derived from an EMBL/GenBank/DDBJ whole genome shotgun (WGS) entry which is preliminary data.</text>
</comment>